<organism evidence="7 9">
    <name type="scientific">Phytophthora rubi</name>
    <dbReference type="NCBI Taxonomy" id="129364"/>
    <lineage>
        <taxon>Eukaryota</taxon>
        <taxon>Sar</taxon>
        <taxon>Stramenopiles</taxon>
        <taxon>Oomycota</taxon>
        <taxon>Peronosporomycetes</taxon>
        <taxon>Peronosporales</taxon>
        <taxon>Peronosporaceae</taxon>
        <taxon>Phytophthora</taxon>
    </lineage>
</organism>
<evidence type="ECO:0000313" key="11">
    <source>
        <dbReference type="Proteomes" id="UP000435112"/>
    </source>
</evidence>
<evidence type="ECO:0000313" key="8">
    <source>
        <dbReference type="EMBL" id="KAE9311708.1"/>
    </source>
</evidence>
<evidence type="ECO:0000313" key="10">
    <source>
        <dbReference type="Proteomes" id="UP000434957"/>
    </source>
</evidence>
<dbReference type="Proteomes" id="UP000434957">
    <property type="component" value="Unassembled WGS sequence"/>
</dbReference>
<proteinExistence type="inferred from homology"/>
<evidence type="ECO:0000256" key="3">
    <source>
        <dbReference type="ARBA" id="ARBA00022525"/>
    </source>
</evidence>
<evidence type="ECO:0000313" key="6">
    <source>
        <dbReference type="EMBL" id="KAE8996514.1"/>
    </source>
</evidence>
<keyword evidence="3" id="KW-0964">Secreted</keyword>
<evidence type="ECO:0008006" key="12">
    <source>
        <dbReference type="Google" id="ProtNLM"/>
    </source>
</evidence>
<reference evidence="9 11" key="1">
    <citation type="submission" date="2018-09" db="EMBL/GenBank/DDBJ databases">
        <title>Genomic investigation of the strawberry pathogen Phytophthora fragariae indicates pathogenicity is determined by transcriptional variation in three key races.</title>
        <authorList>
            <person name="Adams T.M."/>
            <person name="Armitage A.D."/>
            <person name="Sobczyk M.K."/>
            <person name="Bates H.J."/>
            <person name="Dunwell J.M."/>
            <person name="Nellist C.F."/>
            <person name="Harrison R.J."/>
        </authorList>
    </citation>
    <scope>NUCLEOTIDE SEQUENCE [LARGE SCALE GENOMIC DNA]</scope>
    <source>
        <strain evidence="7 9">SCRP249</strain>
        <strain evidence="6 11">SCRP324</strain>
        <strain evidence="8 10">SCRP333</strain>
    </source>
</reference>
<dbReference type="InterPro" id="IPR008701">
    <property type="entry name" value="NPP1"/>
</dbReference>
<evidence type="ECO:0000256" key="4">
    <source>
        <dbReference type="ARBA" id="ARBA00023026"/>
    </source>
</evidence>
<comment type="subcellular location">
    <subcellularLocation>
        <location evidence="1">Secreted</location>
    </subcellularLocation>
</comment>
<dbReference type="Proteomes" id="UP000429607">
    <property type="component" value="Unassembled WGS sequence"/>
</dbReference>
<evidence type="ECO:0000256" key="2">
    <source>
        <dbReference type="ARBA" id="ARBA00009520"/>
    </source>
</evidence>
<dbReference type="PIRSF" id="PIRSF029958">
    <property type="entry name" value="Necrosis-inducing_protein"/>
    <property type="match status" value="1"/>
</dbReference>
<evidence type="ECO:0000256" key="1">
    <source>
        <dbReference type="ARBA" id="ARBA00004613"/>
    </source>
</evidence>
<accession>A0A6A3K3M7</accession>
<dbReference type="OrthoDB" id="147163at2759"/>
<dbReference type="Proteomes" id="UP000435112">
    <property type="component" value="Unassembled WGS sequence"/>
</dbReference>
<keyword evidence="4" id="KW-0843">Virulence</keyword>
<dbReference type="GO" id="GO:0005576">
    <property type="term" value="C:extracellular region"/>
    <property type="evidence" value="ECO:0007669"/>
    <property type="project" value="UniProtKB-SubCell"/>
</dbReference>
<name>A0A6A3K3M7_9STRA</name>
<dbReference type="Pfam" id="PF05630">
    <property type="entry name" value="NPP1"/>
    <property type="match status" value="1"/>
</dbReference>
<keyword evidence="5" id="KW-0732">Signal</keyword>
<comment type="caution">
    <text evidence="7">The sequence shown here is derived from an EMBL/GenBank/DDBJ whole genome shotgun (WGS) entry which is preliminary data.</text>
</comment>
<sequence>MNLRSLLLTVVASATLTSVGAGRINHDKVQPFPQPEPVTVFEKAAVKFKPSLTIGGGCHPYPAVNAAGETSGGLKASGPLNGKCKGSGLGSQVYGRAAWHKDLCAIMYAWYFPKDPYYEVYGEKGHRHNWASVVVWLDNPALEKPKVLAVSAATTNGKYRIVKDGPPPCSRWSCDPPFADYFNDTSPMLKYGTGSSAVTTLVLTTERFGELQDLVMWEQMTEEARGALSETDFGEMAKVPFLDANFNSNLEASLPV</sequence>
<evidence type="ECO:0000313" key="7">
    <source>
        <dbReference type="EMBL" id="KAE9000207.1"/>
    </source>
</evidence>
<dbReference type="EMBL" id="QXFU01001733">
    <property type="protein sequence ID" value="KAE8996514.1"/>
    <property type="molecule type" value="Genomic_DNA"/>
</dbReference>
<feature type="chain" id="PRO_5036164666" description="Necrosis inducing-like protein NPP1 type" evidence="5">
    <location>
        <begin position="22"/>
        <end position="256"/>
    </location>
</feature>
<dbReference type="EMBL" id="QXFT01001727">
    <property type="protein sequence ID" value="KAE9311708.1"/>
    <property type="molecule type" value="Genomic_DNA"/>
</dbReference>
<evidence type="ECO:0000256" key="5">
    <source>
        <dbReference type="SAM" id="SignalP"/>
    </source>
</evidence>
<feature type="signal peptide" evidence="5">
    <location>
        <begin position="1"/>
        <end position="21"/>
    </location>
</feature>
<dbReference type="PANTHER" id="PTHR33657">
    <property type="entry name" value="DOMAIN PROTEIN, PUTATIVE (AFU_ORTHOLOGUE AFUA_5G00600)-RELATED"/>
    <property type="match status" value="1"/>
</dbReference>
<protein>
    <recommendedName>
        <fullName evidence="12">Necrosis inducing-like protein NPP1 type</fullName>
    </recommendedName>
</protein>
<comment type="similarity">
    <text evidence="2">Belongs to the Necrosis inducing protein (NPP1) family.</text>
</comment>
<dbReference type="EMBL" id="QXFV01001696">
    <property type="protein sequence ID" value="KAE9000207.1"/>
    <property type="molecule type" value="Genomic_DNA"/>
</dbReference>
<dbReference type="PANTHER" id="PTHR33657:SF8">
    <property type="entry name" value="DOMAIN PROTEIN, PUTATIVE (AFU_ORTHOLOGUE AFUA_5G00600)-RELATED"/>
    <property type="match status" value="1"/>
</dbReference>
<dbReference type="AlphaFoldDB" id="A0A6A3K3M7"/>
<gene>
    <name evidence="7" type="ORF">PR001_g18847</name>
    <name evidence="6" type="ORF">PR002_g19299</name>
    <name evidence="8" type="ORF">PR003_g19947</name>
</gene>
<keyword evidence="10" id="KW-1185">Reference proteome</keyword>
<evidence type="ECO:0000313" key="9">
    <source>
        <dbReference type="Proteomes" id="UP000429607"/>
    </source>
</evidence>